<dbReference type="Proteomes" id="UP001623290">
    <property type="component" value="Chromosome"/>
</dbReference>
<feature type="domain" description="SGNH hydrolase-type esterase" evidence="1">
    <location>
        <begin position="52"/>
        <end position="219"/>
    </location>
</feature>
<evidence type="ECO:0000313" key="2">
    <source>
        <dbReference type="EMBL" id="WRY34549.1"/>
    </source>
</evidence>
<evidence type="ECO:0000259" key="1">
    <source>
        <dbReference type="Pfam" id="PF13472"/>
    </source>
</evidence>
<proteinExistence type="predicted"/>
<dbReference type="EMBL" id="CP135443">
    <property type="protein sequence ID" value="WRY34549.1"/>
    <property type="molecule type" value="Genomic_DNA"/>
</dbReference>
<dbReference type="SUPFAM" id="SSF52266">
    <property type="entry name" value="SGNH hydrolase"/>
    <property type="match status" value="1"/>
</dbReference>
<name>A0ABZ1E0F8_9RHOB</name>
<dbReference type="InterPro" id="IPR036514">
    <property type="entry name" value="SGNH_hydro_sf"/>
</dbReference>
<dbReference type="PANTHER" id="PTHR30383">
    <property type="entry name" value="THIOESTERASE 1/PROTEASE 1/LYSOPHOSPHOLIPASE L1"/>
    <property type="match status" value="1"/>
</dbReference>
<dbReference type="Gene3D" id="3.40.50.1110">
    <property type="entry name" value="SGNH hydrolase"/>
    <property type="match status" value="1"/>
</dbReference>
<dbReference type="CDD" id="cd01822">
    <property type="entry name" value="Lysophospholipase_L1_like"/>
    <property type="match status" value="1"/>
</dbReference>
<keyword evidence="3" id="KW-1185">Reference proteome</keyword>
<evidence type="ECO:0000313" key="3">
    <source>
        <dbReference type="Proteomes" id="UP001623290"/>
    </source>
</evidence>
<organism evidence="2 3">
    <name type="scientific">Thioclava litoralis</name>
    <dbReference type="NCBI Taxonomy" id="3076557"/>
    <lineage>
        <taxon>Bacteria</taxon>
        <taxon>Pseudomonadati</taxon>
        <taxon>Pseudomonadota</taxon>
        <taxon>Alphaproteobacteria</taxon>
        <taxon>Rhodobacterales</taxon>
        <taxon>Paracoccaceae</taxon>
        <taxon>Thioclava</taxon>
    </lineage>
</organism>
<dbReference type="InterPro" id="IPR051532">
    <property type="entry name" value="Ester_Hydrolysis_Enzymes"/>
</dbReference>
<dbReference type="PANTHER" id="PTHR30383:SF24">
    <property type="entry name" value="THIOESTERASE 1_PROTEASE 1_LYSOPHOSPHOLIPASE L1"/>
    <property type="match status" value="1"/>
</dbReference>
<dbReference type="RefSeq" id="WP_406721332.1">
    <property type="nucleotide sequence ID" value="NZ_CP135443.1"/>
</dbReference>
<reference evidence="2 3" key="1">
    <citation type="submission" date="2023-09" db="EMBL/GenBank/DDBJ databases">
        <title>Thioclava shenzhenensis sp. nov., a multidrug resistant bacteria-antagonizing species isolated from coastal seawater.</title>
        <authorList>
            <person name="Long M."/>
        </authorList>
    </citation>
    <scope>NUCLEOTIDE SEQUENCE [LARGE SCALE GENOMIC DNA]</scope>
    <source>
        <strain evidence="2 3">FTW29</strain>
    </source>
</reference>
<gene>
    <name evidence="2" type="ORF">RPE78_04455</name>
</gene>
<dbReference type="Pfam" id="PF13472">
    <property type="entry name" value="Lipase_GDSL_2"/>
    <property type="match status" value="1"/>
</dbReference>
<sequence length="237" mass="24826">MSILSKFLFLPPHKTRGLQSFALHKRGIRAGFALLLALAPLQGHAAEKTLLAFGDSLTQGYGLPDGQGLVPQLQAWLNAHGADVTIINGGVSGDTTAGGRARIDWSLTPDVDAVMVALGGNDILRGLAPAQAKANLDAILKAVTDKDLPVLLAGVPVPGNYGTSYQTEFRAIYPDLAAEYDAVLVPDLLAPLAAAQQDDTKRADYLQPDGLHPSAKGVALVVEALGPQVLDLLDQVE</sequence>
<protein>
    <submittedName>
        <fullName evidence="2">Arylesterase</fullName>
    </submittedName>
</protein>
<accession>A0ABZ1E0F8</accession>
<dbReference type="InterPro" id="IPR013830">
    <property type="entry name" value="SGNH_hydro"/>
</dbReference>